<dbReference type="Gene3D" id="2.60.120.200">
    <property type="match status" value="1"/>
</dbReference>
<keyword evidence="3" id="KW-1185">Reference proteome</keyword>
<protein>
    <recommendedName>
        <fullName evidence="1">L-type lectin-like domain-containing protein</fullName>
    </recommendedName>
</protein>
<evidence type="ECO:0000313" key="2">
    <source>
        <dbReference type="Ensembl" id="ENSPMGP00000022549.1"/>
    </source>
</evidence>
<dbReference type="Ensembl" id="ENSPMGT00000024018.1">
    <property type="protein sequence ID" value="ENSPMGP00000022549.1"/>
    <property type="gene ID" value="ENSPMGG00000018253.1"/>
</dbReference>
<name>A0A3B4B1J4_9GOBI</name>
<feature type="domain" description="L-type lectin-like" evidence="1">
    <location>
        <begin position="61"/>
        <end position="93"/>
    </location>
</feature>
<sequence>MRSHRNVRGIQFTFKVYSGRASWASCVFAPRLQVSERRKSGVDAATNMENGGQPCCGRVGSQWDFWGSTLVTSSYVRLTPDERSKQGSIWNTVVSVYSLLYA</sequence>
<accession>A0A3B4B1J4</accession>
<reference evidence="2" key="2">
    <citation type="submission" date="2025-09" db="UniProtKB">
        <authorList>
            <consortium name="Ensembl"/>
        </authorList>
    </citation>
    <scope>IDENTIFICATION</scope>
</reference>
<evidence type="ECO:0000259" key="1">
    <source>
        <dbReference type="Pfam" id="PF03388"/>
    </source>
</evidence>
<evidence type="ECO:0000313" key="3">
    <source>
        <dbReference type="Proteomes" id="UP000261520"/>
    </source>
</evidence>
<reference evidence="2" key="1">
    <citation type="submission" date="2025-08" db="UniProtKB">
        <authorList>
            <consortium name="Ensembl"/>
        </authorList>
    </citation>
    <scope>IDENTIFICATION</scope>
</reference>
<dbReference type="InterPro" id="IPR013320">
    <property type="entry name" value="ConA-like_dom_sf"/>
</dbReference>
<dbReference type="AlphaFoldDB" id="A0A3B4B1J4"/>
<dbReference type="InterPro" id="IPR005052">
    <property type="entry name" value="Lectin_leg"/>
</dbReference>
<dbReference type="GO" id="GO:0016020">
    <property type="term" value="C:membrane"/>
    <property type="evidence" value="ECO:0007669"/>
    <property type="project" value="InterPro"/>
</dbReference>
<dbReference type="SUPFAM" id="SSF49899">
    <property type="entry name" value="Concanavalin A-like lectins/glucanases"/>
    <property type="match status" value="1"/>
</dbReference>
<organism evidence="2 3">
    <name type="scientific">Periophthalmus magnuspinnatus</name>
    <dbReference type="NCBI Taxonomy" id="409849"/>
    <lineage>
        <taxon>Eukaryota</taxon>
        <taxon>Metazoa</taxon>
        <taxon>Chordata</taxon>
        <taxon>Craniata</taxon>
        <taxon>Vertebrata</taxon>
        <taxon>Euteleostomi</taxon>
        <taxon>Actinopterygii</taxon>
        <taxon>Neopterygii</taxon>
        <taxon>Teleostei</taxon>
        <taxon>Neoteleostei</taxon>
        <taxon>Acanthomorphata</taxon>
        <taxon>Gobiaria</taxon>
        <taxon>Gobiiformes</taxon>
        <taxon>Gobioidei</taxon>
        <taxon>Gobiidae</taxon>
        <taxon>Oxudercinae</taxon>
        <taxon>Periophthalmus</taxon>
    </lineage>
</organism>
<dbReference type="Pfam" id="PF03388">
    <property type="entry name" value="Lectin_leg-like"/>
    <property type="match status" value="1"/>
</dbReference>
<dbReference type="STRING" id="409849.ENSPMGP00000022549"/>
<dbReference type="Proteomes" id="UP000261520">
    <property type="component" value="Unplaced"/>
</dbReference>
<proteinExistence type="predicted"/>